<dbReference type="InterPro" id="IPR002711">
    <property type="entry name" value="HNH"/>
</dbReference>
<dbReference type="InterPro" id="IPR003615">
    <property type="entry name" value="HNH_nuc"/>
</dbReference>
<keyword evidence="3" id="KW-0378">Hydrolase</keyword>
<dbReference type="GO" id="GO:0008270">
    <property type="term" value="F:zinc ion binding"/>
    <property type="evidence" value="ECO:0007669"/>
    <property type="project" value="InterPro"/>
</dbReference>
<feature type="domain" description="HNH nuclease" evidence="2">
    <location>
        <begin position="530"/>
        <end position="580"/>
    </location>
</feature>
<evidence type="ECO:0000256" key="1">
    <source>
        <dbReference type="SAM" id="MobiDB-lite"/>
    </source>
</evidence>
<dbReference type="Pfam" id="PF01844">
    <property type="entry name" value="HNH"/>
    <property type="match status" value="1"/>
</dbReference>
<evidence type="ECO:0000313" key="4">
    <source>
        <dbReference type="Proteomes" id="UP000182725"/>
    </source>
</evidence>
<sequence length="621" mass="65071">MAAPEWHGSDPGPTSVPFPAGLDGKVSQTAANPFAPGSGDSVAASGGVDGLSAVEAAPGLLNLSADLLDRCGSFFDPVVLAQLDAALAHELAHQAQEQSARASEEVDLAIREGRPSEALVHLVHRSATATSVAAKSASQAALASTVVESLGGCVVGGSAVNAVGASGDVDAVGVAAMGPGFDPSVVDRVCGADLIDLIAGLEEAKNGIAAVQAQAQTLFVAQQRLDQARAGVPRERIGKGIAQQVSLARHESPYRGRQLCQMSEVLVREMPYSMNAFALGQISEYRVGQVVAETAFLSLEDRATVDQRICGNPAAVALLGTRELCAETRKAAYALHPEAFVKRRNKALADRYVSLRPAADGMTLLTALIPLKQGVRILATLTRVAEHAKASGDDRGKGQVMADALMHRLVHHPPCDDGAGDVGDHRGVEAERGGDVGRTNLGLPLCTGVDQPEITLELVMTDRSLFGGANDPAILVGHEPIPAPTARAMILEGENTYGFAPRVWLKRLFTHPESRTLLAMDSRARLFPEGIKEFLRLHDQRCQTPYCDAPIREYDHLKAYAAGGATNVQNGQGLCSACNQAKEALGWTSERSDTPGAGPPGVIVRTPTGHRYVSTAPALPG</sequence>
<protein>
    <submittedName>
        <fullName evidence="3">HNH endonuclease</fullName>
    </submittedName>
</protein>
<gene>
    <name evidence="3" type="ORF">SAMN04489740_0292</name>
</gene>
<keyword evidence="3" id="KW-0255">Endonuclease</keyword>
<organism evidence="3 4">
    <name type="scientific">Arthrobacter alpinus</name>
    <dbReference type="NCBI Taxonomy" id="656366"/>
    <lineage>
        <taxon>Bacteria</taxon>
        <taxon>Bacillati</taxon>
        <taxon>Actinomycetota</taxon>
        <taxon>Actinomycetes</taxon>
        <taxon>Micrococcales</taxon>
        <taxon>Micrococcaceae</taxon>
        <taxon>Arthrobacter</taxon>
    </lineage>
</organism>
<dbReference type="EMBL" id="FNTV01000001">
    <property type="protein sequence ID" value="SED92433.1"/>
    <property type="molecule type" value="Genomic_DNA"/>
</dbReference>
<keyword evidence="3" id="KW-0540">Nuclease</keyword>
<dbReference type="RefSeq" id="WP_139244175.1">
    <property type="nucleotide sequence ID" value="NZ_FNTV01000001.1"/>
</dbReference>
<accession>A0A1H5EMN5</accession>
<evidence type="ECO:0000313" key="3">
    <source>
        <dbReference type="EMBL" id="SED92433.1"/>
    </source>
</evidence>
<dbReference type="Gene3D" id="1.10.30.50">
    <property type="match status" value="1"/>
</dbReference>
<dbReference type="Proteomes" id="UP000182725">
    <property type="component" value="Unassembled WGS sequence"/>
</dbReference>
<proteinExistence type="predicted"/>
<feature type="region of interest" description="Disordered" evidence="1">
    <location>
        <begin position="1"/>
        <end position="38"/>
    </location>
</feature>
<dbReference type="GO" id="GO:0003676">
    <property type="term" value="F:nucleic acid binding"/>
    <property type="evidence" value="ECO:0007669"/>
    <property type="project" value="InterPro"/>
</dbReference>
<reference evidence="3 4" key="1">
    <citation type="submission" date="2016-10" db="EMBL/GenBank/DDBJ databases">
        <authorList>
            <person name="de Groot N.N."/>
        </authorList>
    </citation>
    <scope>NUCLEOTIDE SEQUENCE [LARGE SCALE GENOMIC DNA]</scope>
    <source>
        <strain evidence="3 4">DSM 22274</strain>
    </source>
</reference>
<name>A0A1H5EMN5_9MICC</name>
<dbReference type="CDD" id="cd00085">
    <property type="entry name" value="HNHc"/>
    <property type="match status" value="1"/>
</dbReference>
<evidence type="ECO:0000259" key="2">
    <source>
        <dbReference type="SMART" id="SM00507"/>
    </source>
</evidence>
<dbReference type="AlphaFoldDB" id="A0A1H5EMN5"/>
<dbReference type="GO" id="GO:0004519">
    <property type="term" value="F:endonuclease activity"/>
    <property type="evidence" value="ECO:0007669"/>
    <property type="project" value="UniProtKB-KW"/>
</dbReference>
<dbReference type="SMART" id="SM00507">
    <property type="entry name" value="HNHc"/>
    <property type="match status" value="1"/>
</dbReference>